<keyword evidence="2" id="KW-1185">Reference proteome</keyword>
<proteinExistence type="predicted"/>
<gene>
    <name evidence="1" type="ORF">JIN87_07220</name>
</gene>
<evidence type="ECO:0000313" key="1">
    <source>
        <dbReference type="EMBL" id="MBK1876652.1"/>
    </source>
</evidence>
<dbReference type="SUPFAM" id="SSF52374">
    <property type="entry name" value="Nucleotidylyl transferase"/>
    <property type="match status" value="1"/>
</dbReference>
<dbReference type="EMBL" id="JAENIL010000011">
    <property type="protein sequence ID" value="MBK1876652.1"/>
    <property type="molecule type" value="Genomic_DNA"/>
</dbReference>
<keyword evidence="1" id="KW-0675">Receptor</keyword>
<name>A0A934VNW4_9BACT</name>
<protein>
    <submittedName>
        <fullName evidence="1">TonB-dependent receptor</fullName>
    </submittedName>
</protein>
<sequence>MDTNQEPSEFLTTNRKALTVNLDAMRYGTFAEIGAGQETCRNFFQAGGAAGTIAKTMSAYDMTFSDSIYGKVGRYVSMERVVKMIEHEYALLEERLKDEVGDEKTFFAYANTMKAKSYQGGDDTHGWMGIRFQTTPGGEPSEIYLHCRMWDPENVQQQHAVGILGTNLIYGAFYLYENVEQFIESLVDNVGNERIEVDLIHFKGPAFDGVDERIANLHLVRRGLTNAVLFSPEGEITQPSEALYKKAILVERGSFRPVTQVNIDMLKCSGAQFIQEPSVQGKDVIVLAEITMNNLLASGKLDYEDYLARIDLLGATGNWVLISNYFEFYRLTSYFRRYTKEMIGVCMGINTLLEVFNEKYYSHLAGGILESFGRLLKNSVRLYIYPMKQKAYRRYLEIQKAEAAGEPVGAPVDYTGKSGGIADDLLITCNNLRVTPQLTNLYLHLLENGYIEHIRGIDEQLLNIFSRDILSAIAENDPIWESMIPAAAADLIKENQLYGYKA</sequence>
<organism evidence="1 2">
    <name type="scientific">Pelagicoccus mobilis</name>
    <dbReference type="NCBI Taxonomy" id="415221"/>
    <lineage>
        <taxon>Bacteria</taxon>
        <taxon>Pseudomonadati</taxon>
        <taxon>Verrucomicrobiota</taxon>
        <taxon>Opitutia</taxon>
        <taxon>Puniceicoccales</taxon>
        <taxon>Pelagicoccaceae</taxon>
        <taxon>Pelagicoccus</taxon>
    </lineage>
</organism>
<reference evidence="1" key="1">
    <citation type="submission" date="2021-01" db="EMBL/GenBank/DDBJ databases">
        <title>Modified the classification status of verrucomicrobia.</title>
        <authorList>
            <person name="Feng X."/>
        </authorList>
    </citation>
    <scope>NUCLEOTIDE SEQUENCE</scope>
    <source>
        <strain evidence="1">KCTC 13126</strain>
    </source>
</reference>
<evidence type="ECO:0000313" key="2">
    <source>
        <dbReference type="Proteomes" id="UP000617628"/>
    </source>
</evidence>
<comment type="caution">
    <text evidence="1">The sequence shown here is derived from an EMBL/GenBank/DDBJ whole genome shotgun (WGS) entry which is preliminary data.</text>
</comment>
<accession>A0A934VNW4</accession>
<dbReference type="Proteomes" id="UP000617628">
    <property type="component" value="Unassembled WGS sequence"/>
</dbReference>
<dbReference type="RefSeq" id="WP_200354869.1">
    <property type="nucleotide sequence ID" value="NZ_JAENIL010000011.1"/>
</dbReference>
<dbReference type="AlphaFoldDB" id="A0A934VNW4"/>